<protein>
    <submittedName>
        <fullName evidence="2">Uncharacterized protein</fullName>
    </submittedName>
</protein>
<gene>
    <name evidence="2" type="ORF">EYF80_044688</name>
</gene>
<feature type="region of interest" description="Disordered" evidence="1">
    <location>
        <begin position="43"/>
        <end position="62"/>
    </location>
</feature>
<comment type="caution">
    <text evidence="2">The sequence shown here is derived from an EMBL/GenBank/DDBJ whole genome shotgun (WGS) entry which is preliminary data.</text>
</comment>
<sequence>MESKSGARERRGQEARACKISLCHEVHQQVPIRRRRFHLCSHASPRFPHISSRPISRAGPLR</sequence>
<evidence type="ECO:0000313" key="3">
    <source>
        <dbReference type="Proteomes" id="UP000314294"/>
    </source>
</evidence>
<dbReference type="AlphaFoldDB" id="A0A4Z2FV76"/>
<name>A0A4Z2FV76_9TELE</name>
<reference evidence="2 3" key="1">
    <citation type="submission" date="2019-03" db="EMBL/GenBank/DDBJ databases">
        <title>First draft genome of Liparis tanakae, snailfish: a comprehensive survey of snailfish specific genes.</title>
        <authorList>
            <person name="Kim W."/>
            <person name="Song I."/>
            <person name="Jeong J.-H."/>
            <person name="Kim D."/>
            <person name="Kim S."/>
            <person name="Ryu S."/>
            <person name="Song J.Y."/>
            <person name="Lee S.K."/>
        </authorList>
    </citation>
    <scope>NUCLEOTIDE SEQUENCE [LARGE SCALE GENOMIC DNA]</scope>
    <source>
        <tissue evidence="2">Muscle</tissue>
    </source>
</reference>
<dbReference type="EMBL" id="SRLO01000866">
    <property type="protein sequence ID" value="TNN45106.1"/>
    <property type="molecule type" value="Genomic_DNA"/>
</dbReference>
<proteinExistence type="predicted"/>
<dbReference type="Proteomes" id="UP000314294">
    <property type="component" value="Unassembled WGS sequence"/>
</dbReference>
<organism evidence="2 3">
    <name type="scientific">Liparis tanakae</name>
    <name type="common">Tanaka's snailfish</name>
    <dbReference type="NCBI Taxonomy" id="230148"/>
    <lineage>
        <taxon>Eukaryota</taxon>
        <taxon>Metazoa</taxon>
        <taxon>Chordata</taxon>
        <taxon>Craniata</taxon>
        <taxon>Vertebrata</taxon>
        <taxon>Euteleostomi</taxon>
        <taxon>Actinopterygii</taxon>
        <taxon>Neopterygii</taxon>
        <taxon>Teleostei</taxon>
        <taxon>Neoteleostei</taxon>
        <taxon>Acanthomorphata</taxon>
        <taxon>Eupercaria</taxon>
        <taxon>Perciformes</taxon>
        <taxon>Cottioidei</taxon>
        <taxon>Cottales</taxon>
        <taxon>Liparidae</taxon>
        <taxon>Liparis</taxon>
    </lineage>
</organism>
<accession>A0A4Z2FV76</accession>
<evidence type="ECO:0000256" key="1">
    <source>
        <dbReference type="SAM" id="MobiDB-lite"/>
    </source>
</evidence>
<keyword evidence="3" id="KW-1185">Reference proteome</keyword>
<evidence type="ECO:0000313" key="2">
    <source>
        <dbReference type="EMBL" id="TNN45106.1"/>
    </source>
</evidence>